<dbReference type="Proteomes" id="UP000216361">
    <property type="component" value="Unassembled WGS sequence"/>
</dbReference>
<dbReference type="AlphaFoldDB" id="A0A255XN95"/>
<dbReference type="InterPro" id="IPR033655">
    <property type="entry name" value="TGS_RelA/SpoT"/>
</dbReference>
<dbReference type="InterPro" id="IPR003607">
    <property type="entry name" value="HD/PDEase_dom"/>
</dbReference>
<name>A0A255XN95_9PROT</name>
<evidence type="ECO:0000256" key="3">
    <source>
        <dbReference type="ARBA" id="ARBA00029754"/>
    </source>
</evidence>
<dbReference type="PROSITE" id="PS51671">
    <property type="entry name" value="ACT"/>
    <property type="match status" value="1"/>
</dbReference>
<dbReference type="GO" id="GO:0005886">
    <property type="term" value="C:plasma membrane"/>
    <property type="evidence" value="ECO:0007669"/>
    <property type="project" value="TreeGrafter"/>
</dbReference>
<dbReference type="InterPro" id="IPR004811">
    <property type="entry name" value="RelA/Spo_fam"/>
</dbReference>
<comment type="catalytic activity">
    <reaction evidence="5">
        <text>GTP + ATP = guanosine 3'-diphosphate 5'-triphosphate + AMP</text>
        <dbReference type="Rhea" id="RHEA:22088"/>
        <dbReference type="ChEBI" id="CHEBI:30616"/>
        <dbReference type="ChEBI" id="CHEBI:37565"/>
        <dbReference type="ChEBI" id="CHEBI:142410"/>
        <dbReference type="ChEBI" id="CHEBI:456215"/>
        <dbReference type="EC" id="2.7.6.5"/>
    </reaction>
</comment>
<evidence type="ECO:0000256" key="2">
    <source>
        <dbReference type="ARBA" id="ARBA00014315"/>
    </source>
</evidence>
<dbReference type="PANTHER" id="PTHR21262">
    <property type="entry name" value="GUANOSINE-3',5'-BIS DIPHOSPHATE 3'-PYROPHOSPHOHYDROLASE"/>
    <property type="match status" value="1"/>
</dbReference>
<dbReference type="NCBIfam" id="TIGR00691">
    <property type="entry name" value="spoT_relA"/>
    <property type="match status" value="1"/>
</dbReference>
<dbReference type="PANTHER" id="PTHR21262:SF36">
    <property type="entry name" value="BIFUNCTIONAL (P)PPGPP SYNTHASE_HYDROLASE SPOT"/>
    <property type="match status" value="1"/>
</dbReference>
<dbReference type="SUPFAM" id="SSF81271">
    <property type="entry name" value="TGS-like"/>
    <property type="match status" value="1"/>
</dbReference>
<dbReference type="CDD" id="cd00077">
    <property type="entry name" value="HDc"/>
    <property type="match status" value="1"/>
</dbReference>
<dbReference type="GO" id="GO:0042594">
    <property type="term" value="P:response to starvation"/>
    <property type="evidence" value="ECO:0007669"/>
    <property type="project" value="TreeGrafter"/>
</dbReference>
<dbReference type="Pfam" id="PF04607">
    <property type="entry name" value="RelA_SpoT"/>
    <property type="match status" value="1"/>
</dbReference>
<evidence type="ECO:0000259" key="9">
    <source>
        <dbReference type="PROSITE" id="PS51880"/>
    </source>
</evidence>
<gene>
    <name evidence="10" type="ORF">CHR90_09195</name>
</gene>
<dbReference type="Gene3D" id="3.10.20.30">
    <property type="match status" value="1"/>
</dbReference>
<dbReference type="InterPro" id="IPR045865">
    <property type="entry name" value="ACT-like_dom_sf"/>
</dbReference>
<dbReference type="Gene3D" id="1.10.3210.10">
    <property type="entry name" value="Hypothetical protein af1432"/>
    <property type="match status" value="1"/>
</dbReference>
<dbReference type="EC" id="2.7.6.5" evidence="1"/>
<dbReference type="EMBL" id="NOXS01000032">
    <property type="protein sequence ID" value="OYQ18453.1"/>
    <property type="molecule type" value="Genomic_DNA"/>
</dbReference>
<comment type="similarity">
    <text evidence="6">Belongs to the relA/spoT family.</text>
</comment>
<comment type="function">
    <text evidence="6">In eubacteria ppGpp (guanosine 3'-diphosphate 5'-diphosphate) is a mediator of the stringent response that coordinates a variety of cellular activities in response to changes in nutritional abundance.</text>
</comment>
<dbReference type="Pfam" id="PF19296">
    <property type="entry name" value="RelA_AH_RIS"/>
    <property type="match status" value="2"/>
</dbReference>
<dbReference type="InterPro" id="IPR002912">
    <property type="entry name" value="ACT_dom"/>
</dbReference>
<feature type="domain" description="ACT" evidence="7">
    <location>
        <begin position="661"/>
        <end position="735"/>
    </location>
</feature>
<dbReference type="InterPro" id="IPR004095">
    <property type="entry name" value="TGS"/>
</dbReference>
<dbReference type="PROSITE" id="PS51831">
    <property type="entry name" value="HD"/>
    <property type="match status" value="1"/>
</dbReference>
<dbReference type="FunFam" id="1.10.3210.10:FF:000001">
    <property type="entry name" value="GTP pyrophosphokinase RelA"/>
    <property type="match status" value="1"/>
</dbReference>
<proteinExistence type="inferred from homology"/>
<comment type="caution">
    <text evidence="10">The sequence shown here is derived from an EMBL/GenBank/DDBJ whole genome shotgun (WGS) entry which is preliminary data.</text>
</comment>
<dbReference type="GO" id="GO:0008893">
    <property type="term" value="F:guanosine-3',5'-bis(diphosphate) 3'-diphosphatase activity"/>
    <property type="evidence" value="ECO:0007669"/>
    <property type="project" value="TreeGrafter"/>
</dbReference>
<evidence type="ECO:0000256" key="6">
    <source>
        <dbReference type="RuleBase" id="RU003847"/>
    </source>
</evidence>
<dbReference type="OrthoDB" id="9805041at2"/>
<dbReference type="InterPro" id="IPR045600">
    <property type="entry name" value="RelA/SpoT_AH_RIS"/>
</dbReference>
<dbReference type="GO" id="GO:0015969">
    <property type="term" value="P:guanosine tetraphosphate metabolic process"/>
    <property type="evidence" value="ECO:0007669"/>
    <property type="project" value="InterPro"/>
</dbReference>
<accession>A0A255XN95</accession>
<dbReference type="CDD" id="cd01668">
    <property type="entry name" value="TGS_RSH"/>
    <property type="match status" value="1"/>
</dbReference>
<evidence type="ECO:0000256" key="5">
    <source>
        <dbReference type="ARBA" id="ARBA00048244"/>
    </source>
</evidence>
<dbReference type="GO" id="GO:0008728">
    <property type="term" value="F:GTP diphosphokinase activity"/>
    <property type="evidence" value="ECO:0007669"/>
    <property type="project" value="UniProtKB-EC"/>
</dbReference>
<dbReference type="Pfam" id="PF13291">
    <property type="entry name" value="ACT_4"/>
    <property type="match status" value="1"/>
</dbReference>
<evidence type="ECO:0000259" key="7">
    <source>
        <dbReference type="PROSITE" id="PS51671"/>
    </source>
</evidence>
<feature type="domain" description="TGS" evidence="9">
    <location>
        <begin position="405"/>
        <end position="470"/>
    </location>
</feature>
<dbReference type="Gene3D" id="3.30.460.10">
    <property type="entry name" value="Beta Polymerase, domain 2"/>
    <property type="match status" value="1"/>
</dbReference>
<dbReference type="InterPro" id="IPR006674">
    <property type="entry name" value="HD_domain"/>
</dbReference>
<dbReference type="InterPro" id="IPR012675">
    <property type="entry name" value="Beta-grasp_dom_sf"/>
</dbReference>
<evidence type="ECO:0000259" key="8">
    <source>
        <dbReference type="PROSITE" id="PS51831"/>
    </source>
</evidence>
<evidence type="ECO:0000256" key="4">
    <source>
        <dbReference type="ARBA" id="ARBA00032407"/>
    </source>
</evidence>
<dbReference type="FunFam" id="3.10.20.30:FF:000002">
    <property type="entry name" value="GTP pyrophosphokinase (RelA/SpoT)"/>
    <property type="match status" value="1"/>
</dbReference>
<dbReference type="SMART" id="SM00954">
    <property type="entry name" value="RelA_SpoT"/>
    <property type="match status" value="1"/>
</dbReference>
<dbReference type="SUPFAM" id="SSF55021">
    <property type="entry name" value="ACT-like"/>
    <property type="match status" value="1"/>
</dbReference>
<dbReference type="InterPro" id="IPR007685">
    <property type="entry name" value="RelA_SpoT"/>
</dbReference>
<dbReference type="PROSITE" id="PS51880">
    <property type="entry name" value="TGS"/>
    <property type="match status" value="1"/>
</dbReference>
<dbReference type="SUPFAM" id="SSF81301">
    <property type="entry name" value="Nucleotidyltransferase"/>
    <property type="match status" value="1"/>
</dbReference>
<dbReference type="SUPFAM" id="SSF109604">
    <property type="entry name" value="HD-domain/PDEase-like"/>
    <property type="match status" value="1"/>
</dbReference>
<evidence type="ECO:0000313" key="11">
    <source>
        <dbReference type="Proteomes" id="UP000216361"/>
    </source>
</evidence>
<dbReference type="CDD" id="cd04876">
    <property type="entry name" value="ACT_RelA-SpoT"/>
    <property type="match status" value="1"/>
</dbReference>
<dbReference type="Gene3D" id="3.30.70.260">
    <property type="match status" value="1"/>
</dbReference>
<dbReference type="CDD" id="cd05399">
    <property type="entry name" value="NT_Rel-Spo_like"/>
    <property type="match status" value="1"/>
</dbReference>
<feature type="domain" description="HD" evidence="8">
    <location>
        <begin position="45"/>
        <end position="144"/>
    </location>
</feature>
<evidence type="ECO:0000256" key="1">
    <source>
        <dbReference type="ARBA" id="ARBA00013251"/>
    </source>
</evidence>
<dbReference type="SMART" id="SM00471">
    <property type="entry name" value="HDc"/>
    <property type="match status" value="1"/>
</dbReference>
<dbReference type="Pfam" id="PF02824">
    <property type="entry name" value="TGS"/>
    <property type="match status" value="1"/>
</dbReference>
<keyword evidence="11" id="KW-1185">Reference proteome</keyword>
<protein>
    <recommendedName>
        <fullName evidence="2">GTP pyrophosphokinase rsh</fullName>
        <ecNumber evidence="1">2.7.6.5</ecNumber>
    </recommendedName>
    <alternativeName>
        <fullName evidence="4">(p)ppGpp synthase</fullName>
    </alternativeName>
    <alternativeName>
        <fullName evidence="3">ATP:GTP 3'-pyrophosphotransferase</fullName>
    </alternativeName>
</protein>
<dbReference type="InterPro" id="IPR043519">
    <property type="entry name" value="NT_sf"/>
</dbReference>
<dbReference type="GO" id="GO:0015949">
    <property type="term" value="P:nucleobase-containing small molecule interconversion"/>
    <property type="evidence" value="ECO:0007669"/>
    <property type="project" value="UniProtKB-ARBA"/>
</dbReference>
<keyword evidence="10" id="KW-0378">Hydrolase</keyword>
<dbReference type="Pfam" id="PF13328">
    <property type="entry name" value="HD_4"/>
    <property type="match status" value="1"/>
</dbReference>
<sequence>MIRQYELVDLVRAYDPDVDEDILNRAYVFALKAHGAQKRANGDPYFSHPLEVAGILTGLRLDTASIVTALLHDVIEDTEVKLPDIEKAFGKEIGRLVNGVTKLTRIELQSDQTKQAENFRKFVLAMSEDIRVLLVKLADRLHNMRTLNFIPKPEKRSRIAAETLEIYAPLADRIGMQKIKDELEDLAFAQLNTEARDSIVKRLEYLRGGGQDLIQKIIAELQAKLTESGIQAKVKGREKAPYSIWRKMQHKNIAFEQLSDIIAFRVVVPSAEKCYEALGVLHALYPSVPGRFKDYISTPKPNGYRSIHTGVIGPQRQRIEVQIRTDAMDEVAEYGVAAHWHYKRQGGSDQVLEGADQGAGSIIPAPTLGSGKKSEGAQYRWLRELLDILEHASGPEEFLEHTKLEMFQDQVFCFTPKGELFQLPRGATPVDFAYAVHSQIGDTCVGAKINGRIVQLRSVLQNGDQVEIITSKGQTPSADWEDFVVTGKAKARIRRYVRIQRRAQYMTLGRTVIEKEFRHEGYAFTEKALDGVLKTLQAPTIDDLYAMVGEGLVTGREVIHTVFPGTKPSVKNPASPIVKPKRKEGGGVPLRGLIPGMAVHYARCCHPLPGDRIVGIVTTGKGVTVHTIDCVNLESFADTPERWIDVAWETDAALPEHHIGRLHMIATNEPGTIGTLGTVIGKNQGNITNLKFVTRSTDFFELLVDVEVTDVRHLTNIIAALRATPSINSVDRARG</sequence>
<dbReference type="FunFam" id="3.30.460.10:FF:000001">
    <property type="entry name" value="GTP pyrophosphokinase RelA"/>
    <property type="match status" value="1"/>
</dbReference>
<evidence type="ECO:0000313" key="10">
    <source>
        <dbReference type="EMBL" id="OYQ18453.1"/>
    </source>
</evidence>
<organism evidence="10 11">
    <name type="scientific">Elstera cyanobacteriorum</name>
    <dbReference type="NCBI Taxonomy" id="2022747"/>
    <lineage>
        <taxon>Bacteria</taxon>
        <taxon>Pseudomonadati</taxon>
        <taxon>Pseudomonadota</taxon>
        <taxon>Alphaproteobacteria</taxon>
        <taxon>Rhodospirillales</taxon>
        <taxon>Rhodospirillaceae</taxon>
        <taxon>Elstera</taxon>
    </lineage>
</organism>
<reference evidence="10 11" key="1">
    <citation type="submission" date="2017-07" db="EMBL/GenBank/DDBJ databases">
        <title>Elstera cyanobacteriorum sp. nov., a novel bacterium isolated from cyanobacterial aggregates in a eutrophic lake.</title>
        <authorList>
            <person name="Cai H."/>
        </authorList>
    </citation>
    <scope>NUCLEOTIDE SEQUENCE [LARGE SCALE GENOMIC DNA]</scope>
    <source>
        <strain evidence="10 11">TH019</strain>
    </source>
</reference>
<dbReference type="RefSeq" id="WP_094408716.1">
    <property type="nucleotide sequence ID" value="NZ_BMJZ01000001.1"/>
</dbReference>
<dbReference type="InterPro" id="IPR012676">
    <property type="entry name" value="TGS-like"/>
</dbReference>